<evidence type="ECO:0000259" key="2">
    <source>
        <dbReference type="Pfam" id="PF14238"/>
    </source>
</evidence>
<evidence type="ECO:0000313" key="3">
    <source>
        <dbReference type="EMBL" id="AEJ19435.1"/>
    </source>
</evidence>
<dbReference type="STRING" id="744872.Spica_1289"/>
<dbReference type="Pfam" id="PF14238">
    <property type="entry name" value="DUF4340"/>
    <property type="match status" value="1"/>
</dbReference>
<evidence type="ECO:0000313" key="4">
    <source>
        <dbReference type="Proteomes" id="UP000000503"/>
    </source>
</evidence>
<organism evidence="3 4">
    <name type="scientific">Gracilinema caldarium (strain ATCC 51460 / DSM 7334 / H1)</name>
    <name type="common">Treponema caldarium</name>
    <dbReference type="NCBI Taxonomy" id="744872"/>
    <lineage>
        <taxon>Bacteria</taxon>
        <taxon>Pseudomonadati</taxon>
        <taxon>Spirochaetota</taxon>
        <taxon>Spirochaetia</taxon>
        <taxon>Spirochaetales</taxon>
        <taxon>Breznakiellaceae</taxon>
        <taxon>Gracilinema</taxon>
    </lineage>
</organism>
<gene>
    <name evidence="3" type="ordered locus">Spica_1289</name>
</gene>
<dbReference type="Proteomes" id="UP000000503">
    <property type="component" value="Chromosome"/>
</dbReference>
<dbReference type="HOGENOM" id="CLU_899980_0_0_12"/>
<dbReference type="EMBL" id="CP002868">
    <property type="protein sequence ID" value="AEJ19435.1"/>
    <property type="molecule type" value="Genomic_DNA"/>
</dbReference>
<dbReference type="AlphaFoldDB" id="F8F2P1"/>
<accession>F8F2P1</accession>
<dbReference type="eggNOG" id="ENOG5030UDM">
    <property type="taxonomic scope" value="Bacteria"/>
</dbReference>
<keyword evidence="1" id="KW-0812">Transmembrane</keyword>
<evidence type="ECO:0000256" key="1">
    <source>
        <dbReference type="SAM" id="Phobius"/>
    </source>
</evidence>
<keyword evidence="1" id="KW-1133">Transmembrane helix</keyword>
<dbReference type="RefSeq" id="WP_013968746.1">
    <property type="nucleotide sequence ID" value="NC_015732.1"/>
</dbReference>
<keyword evidence="4" id="KW-1185">Reference proteome</keyword>
<dbReference type="KEGG" id="scd:Spica_1289"/>
<dbReference type="OrthoDB" id="358850at2"/>
<sequence>MQYQRKIQILGTMIIILSVTLLSSFIFNPEARSVRQATGVLLDPKKIQNITKIEIKGPTKSALTFIKRTGLWYAIRDGKEYPVKNERIGDFLKPFSKPSFLPQRASSAQTHERLGLGTASASRVTFWGEDTEKPVLDMYFGSMDATGKEIYFRFSDSDSVKSIEDRFSSYIQSSPQSWYDLRIFPQSGNQGMKPELIQRIIWTLDSNVGFSISRSGPANWVGKEDNLEGKELDTNKIDTFLQDLINATGDDFTEITNQSAKVNQVTITAELGDGRTKKVTIRSDPETKSHWATSSDTPYTYTLSEWQYNRLVKERNYFIKSEK</sequence>
<protein>
    <recommendedName>
        <fullName evidence="2">DUF4340 domain-containing protein</fullName>
    </recommendedName>
</protein>
<reference evidence="4" key="1">
    <citation type="journal article" date="2013" name="Stand. Genomic Sci.">
        <title>Genome sequence of the thermophilic fresh-water bacterium Spirochaeta caldaria type strain (H1(T)), reclassification of Spirochaeta caldaria, Spirochaeta stenostrepta, and Spirochaeta zuelzerae in the genus Treponema as Treponema caldaria comb. nov., Treponema stenostrepta comb. nov., and Treponema zuelzerae comb. nov., and emendation of the genus Treponema.</title>
        <authorList>
            <person name="Abt B."/>
            <person name="Goker M."/>
            <person name="Scheuner C."/>
            <person name="Han C."/>
            <person name="Lu M."/>
            <person name="Misra M."/>
            <person name="Lapidus A."/>
            <person name="Nolan M."/>
            <person name="Lucas S."/>
            <person name="Hammon N."/>
            <person name="Deshpande S."/>
            <person name="Cheng J.F."/>
            <person name="Tapia R."/>
            <person name="Goodwin L.A."/>
            <person name="Pitluck S."/>
            <person name="Liolios K."/>
            <person name="Pagani I."/>
            <person name="Ivanova N."/>
            <person name="Mavromatis K."/>
            <person name="Mikhailova N."/>
            <person name="Huntemann M."/>
            <person name="Pati A."/>
            <person name="Chen A."/>
            <person name="Palaniappan K."/>
            <person name="Land M."/>
            <person name="Hauser L."/>
            <person name="Jeffries C.D."/>
            <person name="Rohde M."/>
            <person name="Spring S."/>
            <person name="Gronow S."/>
            <person name="Detter J.C."/>
            <person name="Bristow J."/>
            <person name="Eisen J.A."/>
            <person name="Markowitz V."/>
            <person name="Hugenholtz P."/>
            <person name="Kyrpides N.C."/>
            <person name="Woyke T."/>
            <person name="Klenk H.P."/>
        </authorList>
    </citation>
    <scope>NUCLEOTIDE SEQUENCE</scope>
    <source>
        <strain evidence="4">ATCC 51460 / DSM 7334 / H1</strain>
    </source>
</reference>
<name>F8F2P1_GRAC1</name>
<feature type="domain" description="DUF4340" evidence="2">
    <location>
        <begin position="79"/>
        <end position="256"/>
    </location>
</feature>
<feature type="transmembrane region" description="Helical" evidence="1">
    <location>
        <begin position="7"/>
        <end position="27"/>
    </location>
</feature>
<keyword evidence="1" id="KW-0472">Membrane</keyword>
<dbReference type="InterPro" id="IPR025641">
    <property type="entry name" value="DUF4340"/>
</dbReference>
<proteinExistence type="predicted"/>